<dbReference type="EMBL" id="BONV01000005">
    <property type="protein sequence ID" value="GIG78636.1"/>
    <property type="molecule type" value="Genomic_DNA"/>
</dbReference>
<dbReference type="PANTHER" id="PTHR46246:SF1">
    <property type="entry name" value="GUANOSINE-3',5'-BIS(DIPHOSPHATE) 3'-PYROPHOSPHOHYDROLASE MESH1"/>
    <property type="match status" value="1"/>
</dbReference>
<dbReference type="Proteomes" id="UP000630097">
    <property type="component" value="Unassembled WGS sequence"/>
</dbReference>
<keyword evidence="2" id="KW-1185">Reference proteome</keyword>
<comment type="caution">
    <text evidence="1">The sequence shown here is derived from an EMBL/GenBank/DDBJ whole genome shotgun (WGS) entry which is preliminary data.</text>
</comment>
<gene>
    <name evidence="1" type="ORF">Pka01_17630</name>
</gene>
<dbReference type="Pfam" id="PF13328">
    <property type="entry name" value="HD_4"/>
    <property type="match status" value="1"/>
</dbReference>
<evidence type="ECO:0008006" key="3">
    <source>
        <dbReference type="Google" id="ProtNLM"/>
    </source>
</evidence>
<evidence type="ECO:0000313" key="2">
    <source>
        <dbReference type="Proteomes" id="UP000630097"/>
    </source>
</evidence>
<dbReference type="RefSeq" id="WP_203882118.1">
    <property type="nucleotide sequence ID" value="NZ_BAABHH010000007.1"/>
</dbReference>
<name>A0A8J3M3X6_9ACTN</name>
<accession>A0A8J3M3X6</accession>
<dbReference type="AlphaFoldDB" id="A0A8J3M3X6"/>
<evidence type="ECO:0000313" key="1">
    <source>
        <dbReference type="EMBL" id="GIG78636.1"/>
    </source>
</evidence>
<dbReference type="InterPro" id="IPR052194">
    <property type="entry name" value="MESH1"/>
</dbReference>
<reference evidence="1 2" key="1">
    <citation type="submission" date="2021-01" db="EMBL/GenBank/DDBJ databases">
        <title>Whole genome shotgun sequence of Planotetraspora kaengkrachanensis NBRC 104272.</title>
        <authorList>
            <person name="Komaki H."/>
            <person name="Tamura T."/>
        </authorList>
    </citation>
    <scope>NUCLEOTIDE SEQUENCE [LARGE SCALE GENOMIC DNA]</scope>
    <source>
        <strain evidence="1 2">NBRC 104272</strain>
    </source>
</reference>
<protein>
    <recommendedName>
        <fullName evidence="3">HD domain-containing protein</fullName>
    </recommendedName>
</protein>
<dbReference type="Gene3D" id="1.10.3210.10">
    <property type="entry name" value="Hypothetical protein af1432"/>
    <property type="match status" value="1"/>
</dbReference>
<dbReference type="GO" id="GO:0008893">
    <property type="term" value="F:guanosine-3',5'-bis(diphosphate) 3'-diphosphatase activity"/>
    <property type="evidence" value="ECO:0007669"/>
    <property type="project" value="TreeGrafter"/>
</dbReference>
<dbReference type="PANTHER" id="PTHR46246">
    <property type="entry name" value="GUANOSINE-3',5'-BIS(DIPHOSPHATE) 3'-PYROPHOSPHOHYDROLASE MESH1"/>
    <property type="match status" value="1"/>
</dbReference>
<dbReference type="SUPFAM" id="SSF109604">
    <property type="entry name" value="HD-domain/PDEase-like"/>
    <property type="match status" value="1"/>
</dbReference>
<organism evidence="1 2">
    <name type="scientific">Planotetraspora kaengkrachanensis</name>
    <dbReference type="NCBI Taxonomy" id="575193"/>
    <lineage>
        <taxon>Bacteria</taxon>
        <taxon>Bacillati</taxon>
        <taxon>Actinomycetota</taxon>
        <taxon>Actinomycetes</taxon>
        <taxon>Streptosporangiales</taxon>
        <taxon>Streptosporangiaceae</taxon>
        <taxon>Planotetraspora</taxon>
    </lineage>
</organism>
<proteinExistence type="predicted"/>
<sequence>MRTFTSWKTAQGAESALADLLAQETFHEVRRALTFAAEQHGDQLRPTGDPYVAHLVEALETAVTGAGIVDRDVLVALALHDVVEDTPCPISAIAERFGERVAELVGWVTKPQTPTGGDKRAVKRAYLRSLVSAPDEAVLVKLADRVSNVQELHRMPEDFQRRYHRETVDFILPLAQREPWFADWFATWRQTWRELEA</sequence>